<evidence type="ECO:0000313" key="8">
    <source>
        <dbReference type="EMBL" id="MCW8086234.1"/>
    </source>
</evidence>
<organism evidence="8 9">
    <name type="scientific">Sabulicella glaciei</name>
    <dbReference type="NCBI Taxonomy" id="2984948"/>
    <lineage>
        <taxon>Bacteria</taxon>
        <taxon>Pseudomonadati</taxon>
        <taxon>Pseudomonadota</taxon>
        <taxon>Alphaproteobacteria</taxon>
        <taxon>Acetobacterales</taxon>
        <taxon>Acetobacteraceae</taxon>
        <taxon>Sabulicella</taxon>
    </lineage>
</organism>
<feature type="transmembrane region" description="Helical" evidence="7">
    <location>
        <begin position="265"/>
        <end position="289"/>
    </location>
</feature>
<dbReference type="EMBL" id="JAPFQI010000007">
    <property type="protein sequence ID" value="MCW8086234.1"/>
    <property type="molecule type" value="Genomic_DNA"/>
</dbReference>
<keyword evidence="3" id="KW-0813">Transport</keyword>
<keyword evidence="5 7" id="KW-1133">Transmembrane helix</keyword>
<feature type="transmembrane region" description="Helical" evidence="7">
    <location>
        <begin position="371"/>
        <end position="392"/>
    </location>
</feature>
<evidence type="ECO:0000256" key="7">
    <source>
        <dbReference type="SAM" id="Phobius"/>
    </source>
</evidence>
<accession>A0ABT3NVQ2</accession>
<reference evidence="8 9" key="1">
    <citation type="submission" date="2022-10" db="EMBL/GenBank/DDBJ databases">
        <title>Roseococcus glaciei nov., sp. nov., isolated from glacier.</title>
        <authorList>
            <person name="Liu Q."/>
            <person name="Xin Y.-H."/>
        </authorList>
    </citation>
    <scope>NUCLEOTIDE SEQUENCE [LARGE SCALE GENOMIC DNA]</scope>
    <source>
        <strain evidence="8 9">MDT2-1-1</strain>
    </source>
</reference>
<dbReference type="Proteomes" id="UP001526430">
    <property type="component" value="Unassembled WGS sequence"/>
</dbReference>
<evidence type="ECO:0008006" key="10">
    <source>
        <dbReference type="Google" id="ProtNLM"/>
    </source>
</evidence>
<feature type="transmembrane region" description="Helical" evidence="7">
    <location>
        <begin position="119"/>
        <end position="152"/>
    </location>
</feature>
<name>A0ABT3NVQ2_9PROT</name>
<keyword evidence="4 7" id="KW-0812">Transmembrane</keyword>
<evidence type="ECO:0000256" key="1">
    <source>
        <dbReference type="ARBA" id="ARBA00004141"/>
    </source>
</evidence>
<protein>
    <recommendedName>
        <fullName evidence="10">Xanthine/uracil/vitamin C permease</fullName>
    </recommendedName>
</protein>
<dbReference type="PANTHER" id="PTHR42810:SF4">
    <property type="entry name" value="URIC ACID TRANSPORTER UACT"/>
    <property type="match status" value="1"/>
</dbReference>
<dbReference type="Pfam" id="PF00860">
    <property type="entry name" value="Xan_ur_permease"/>
    <property type="match status" value="1"/>
</dbReference>
<feature type="transmembrane region" description="Helical" evidence="7">
    <location>
        <begin position="159"/>
        <end position="178"/>
    </location>
</feature>
<dbReference type="PANTHER" id="PTHR42810">
    <property type="entry name" value="PURINE PERMEASE C1399.01C-RELATED"/>
    <property type="match status" value="1"/>
</dbReference>
<comment type="subcellular location">
    <subcellularLocation>
        <location evidence="1">Membrane</location>
        <topology evidence="1">Multi-pass membrane protein</topology>
    </subcellularLocation>
</comment>
<feature type="transmembrane region" description="Helical" evidence="7">
    <location>
        <begin position="404"/>
        <end position="421"/>
    </location>
</feature>
<keyword evidence="9" id="KW-1185">Reference proteome</keyword>
<proteinExistence type="inferred from homology"/>
<dbReference type="RefSeq" id="WP_301590220.1">
    <property type="nucleotide sequence ID" value="NZ_JAPFQI010000007.1"/>
</dbReference>
<feature type="transmembrane region" description="Helical" evidence="7">
    <location>
        <begin position="217"/>
        <end position="234"/>
    </location>
</feature>
<dbReference type="InterPro" id="IPR006043">
    <property type="entry name" value="NCS2"/>
</dbReference>
<evidence type="ECO:0000256" key="5">
    <source>
        <dbReference type="ARBA" id="ARBA00022989"/>
    </source>
</evidence>
<gene>
    <name evidence="8" type="ORF">OF850_11395</name>
</gene>
<sequence>MPDSTPQPVAASRLALPGWADRRRDHRVRPPADIALDVADPVPPGAALGFALQHLAVQAVYLLLPLVLARALALGPGETVALLSLTLVGMAVTAALHLLPRGPVGSGYALSCIPSPVSLGAHLTAAGLGLGMAQAGPAILVAALIGLGLVLLLPGLLRLMPVEVAGVVSFSLGLSLLPRVAELGLGTEEGMAEEGFLLAALGLIVLLSVLRWRLAPFALLLGGGIGTVLGLVLWPPGEVALAEVAAQPLLALPVPRLPDFAAFDWGLVLPFLVAGLCLIPGVLGNALVLQREGNALWVKPDPGPLQRSLIAAMLGMAATATLGAMTATTSSGGVGLAVATRVLARAVIWLNCALLLLLACSPWLLAQMLLLPAPVAAALLLHITCFILASGAQQIASRVLDRRRTACVGLGLAAALLALLAPDRLATVLPEALLGPVTLGFLVSMGVHLLTLPLVQQRERATITLDAEANREIERFVERASGGFGLRRATADATAHAAIEVAEILAVRGVTRIEAEMRHADGRLVLLLRYRGAKLPLPARTPRVEDLTGGAMAQEGFAMWLAAREADSCAVRAQGEDAVLELVFSE</sequence>
<evidence type="ECO:0000256" key="3">
    <source>
        <dbReference type="ARBA" id="ARBA00022448"/>
    </source>
</evidence>
<feature type="transmembrane region" description="Helical" evidence="7">
    <location>
        <begin position="190"/>
        <end position="210"/>
    </location>
</feature>
<comment type="caution">
    <text evidence="8">The sequence shown here is derived from an EMBL/GenBank/DDBJ whole genome shotgun (WGS) entry which is preliminary data.</text>
</comment>
<feature type="transmembrane region" description="Helical" evidence="7">
    <location>
        <begin position="80"/>
        <end position="99"/>
    </location>
</feature>
<evidence type="ECO:0000256" key="4">
    <source>
        <dbReference type="ARBA" id="ARBA00022692"/>
    </source>
</evidence>
<keyword evidence="6 7" id="KW-0472">Membrane</keyword>
<feature type="transmembrane region" description="Helical" evidence="7">
    <location>
        <begin position="346"/>
        <end position="365"/>
    </location>
</feature>
<comment type="similarity">
    <text evidence="2">Belongs to the nucleobase:cation symporter-2 (NCS2) (TC 2.A.40) family.</text>
</comment>
<evidence type="ECO:0000256" key="2">
    <source>
        <dbReference type="ARBA" id="ARBA00008821"/>
    </source>
</evidence>
<feature type="transmembrane region" description="Helical" evidence="7">
    <location>
        <begin position="46"/>
        <end position="68"/>
    </location>
</feature>
<evidence type="ECO:0000256" key="6">
    <source>
        <dbReference type="ARBA" id="ARBA00023136"/>
    </source>
</evidence>
<evidence type="ECO:0000313" key="9">
    <source>
        <dbReference type="Proteomes" id="UP001526430"/>
    </source>
</evidence>
<feature type="transmembrane region" description="Helical" evidence="7">
    <location>
        <begin position="433"/>
        <end position="455"/>
    </location>
</feature>